<keyword evidence="3" id="KW-1185">Reference proteome</keyword>
<accession>A0A371HJD5</accession>
<reference evidence="2" key="1">
    <citation type="submission" date="2018-05" db="EMBL/GenBank/DDBJ databases">
        <title>Draft genome of Mucuna pruriens seed.</title>
        <authorList>
            <person name="Nnadi N.E."/>
            <person name="Vos R."/>
            <person name="Hasami M.H."/>
            <person name="Devisetty U.K."/>
            <person name="Aguiy J.C."/>
        </authorList>
    </citation>
    <scope>NUCLEOTIDE SEQUENCE [LARGE SCALE GENOMIC DNA]</scope>
    <source>
        <strain evidence="2">JCA_2017</strain>
    </source>
</reference>
<keyword evidence="1" id="KW-1133">Transmembrane helix</keyword>
<proteinExistence type="predicted"/>
<evidence type="ECO:0000313" key="3">
    <source>
        <dbReference type="Proteomes" id="UP000257109"/>
    </source>
</evidence>
<name>A0A371HJD5_MUCPR</name>
<dbReference type="OrthoDB" id="696485at2759"/>
<feature type="non-terminal residue" evidence="2">
    <location>
        <position position="1"/>
    </location>
</feature>
<organism evidence="2 3">
    <name type="scientific">Mucuna pruriens</name>
    <name type="common">Velvet bean</name>
    <name type="synonym">Dolichos pruriens</name>
    <dbReference type="NCBI Taxonomy" id="157652"/>
    <lineage>
        <taxon>Eukaryota</taxon>
        <taxon>Viridiplantae</taxon>
        <taxon>Streptophyta</taxon>
        <taxon>Embryophyta</taxon>
        <taxon>Tracheophyta</taxon>
        <taxon>Spermatophyta</taxon>
        <taxon>Magnoliopsida</taxon>
        <taxon>eudicotyledons</taxon>
        <taxon>Gunneridae</taxon>
        <taxon>Pentapetalae</taxon>
        <taxon>rosids</taxon>
        <taxon>fabids</taxon>
        <taxon>Fabales</taxon>
        <taxon>Fabaceae</taxon>
        <taxon>Papilionoideae</taxon>
        <taxon>50 kb inversion clade</taxon>
        <taxon>NPAAA clade</taxon>
        <taxon>indigoferoid/millettioid clade</taxon>
        <taxon>Phaseoleae</taxon>
        <taxon>Mucuna</taxon>
    </lineage>
</organism>
<dbReference type="AlphaFoldDB" id="A0A371HJD5"/>
<gene>
    <name evidence="2" type="ORF">CR513_13578</name>
</gene>
<evidence type="ECO:0000313" key="2">
    <source>
        <dbReference type="EMBL" id="RDY02907.1"/>
    </source>
</evidence>
<feature type="transmembrane region" description="Helical" evidence="1">
    <location>
        <begin position="85"/>
        <end position="104"/>
    </location>
</feature>
<dbReference type="Proteomes" id="UP000257109">
    <property type="component" value="Unassembled WGS sequence"/>
</dbReference>
<keyword evidence="1" id="KW-0812">Transmembrane</keyword>
<keyword evidence="1" id="KW-0472">Membrane</keyword>
<evidence type="ECO:0000256" key="1">
    <source>
        <dbReference type="SAM" id="Phobius"/>
    </source>
</evidence>
<sequence>MWEWDFRWTREWFEWEKLMVQELMQLISIAKPKEGIEDDVPLLSNVAAFGWKLNLDMIQTKKDVNIQNHDFSCTLCHIEEETTSYLIFLHAFFFYLETMLWVTWKSNGATTRA</sequence>
<protein>
    <recommendedName>
        <fullName evidence="4">Reverse transcriptase zinc-binding domain-containing protein</fullName>
    </recommendedName>
</protein>
<dbReference type="EMBL" id="QJKJ01002433">
    <property type="protein sequence ID" value="RDY02907.1"/>
    <property type="molecule type" value="Genomic_DNA"/>
</dbReference>
<evidence type="ECO:0008006" key="4">
    <source>
        <dbReference type="Google" id="ProtNLM"/>
    </source>
</evidence>
<comment type="caution">
    <text evidence="2">The sequence shown here is derived from an EMBL/GenBank/DDBJ whole genome shotgun (WGS) entry which is preliminary data.</text>
</comment>